<reference evidence="4" key="1">
    <citation type="submission" date="2015-09" db="EMBL/GenBank/DDBJ databases">
        <authorList>
            <consortium name="Pathogen Informatics"/>
        </authorList>
    </citation>
    <scope>NUCLEOTIDE SEQUENCE [LARGE SCALE GENOMIC DNA]</scope>
    <source>
        <strain evidence="4">Lake Konstanz</strain>
    </source>
</reference>
<accession>A0A0S4ITL5</accession>
<dbReference type="EMBL" id="CYKH01000412">
    <property type="protein sequence ID" value="CUF80521.1"/>
    <property type="molecule type" value="Genomic_DNA"/>
</dbReference>
<dbReference type="Proteomes" id="UP000051952">
    <property type="component" value="Unassembled WGS sequence"/>
</dbReference>
<protein>
    <submittedName>
        <fullName evidence="3">Uncharacterized protein</fullName>
    </submittedName>
</protein>
<proteinExistence type="predicted"/>
<keyword evidence="4" id="KW-1185">Reference proteome</keyword>
<feature type="region of interest" description="Disordered" evidence="2">
    <location>
        <begin position="87"/>
        <end position="111"/>
    </location>
</feature>
<evidence type="ECO:0000256" key="1">
    <source>
        <dbReference type="SAM" id="Coils"/>
    </source>
</evidence>
<keyword evidence="1" id="KW-0175">Coiled coil</keyword>
<dbReference type="VEuPathDB" id="TriTrypDB:BSAL_65880"/>
<feature type="compositionally biased region" description="Polar residues" evidence="2">
    <location>
        <begin position="198"/>
        <end position="208"/>
    </location>
</feature>
<feature type="region of interest" description="Disordered" evidence="2">
    <location>
        <begin position="184"/>
        <end position="208"/>
    </location>
</feature>
<evidence type="ECO:0000313" key="3">
    <source>
        <dbReference type="EMBL" id="CUF80521.1"/>
    </source>
</evidence>
<dbReference type="AlphaFoldDB" id="A0A0S4ITL5"/>
<gene>
    <name evidence="3" type="ORF">BSAL_65880</name>
</gene>
<feature type="coiled-coil region" evidence="1">
    <location>
        <begin position="36"/>
        <end position="72"/>
    </location>
</feature>
<organism evidence="3 4">
    <name type="scientific">Bodo saltans</name>
    <name type="common">Flagellated protozoan</name>
    <dbReference type="NCBI Taxonomy" id="75058"/>
    <lineage>
        <taxon>Eukaryota</taxon>
        <taxon>Discoba</taxon>
        <taxon>Euglenozoa</taxon>
        <taxon>Kinetoplastea</taxon>
        <taxon>Metakinetoplastina</taxon>
        <taxon>Eubodonida</taxon>
        <taxon>Bodonidae</taxon>
        <taxon>Bodo</taxon>
    </lineage>
</organism>
<feature type="non-terminal residue" evidence="3">
    <location>
        <position position="208"/>
    </location>
</feature>
<evidence type="ECO:0000313" key="4">
    <source>
        <dbReference type="Proteomes" id="UP000051952"/>
    </source>
</evidence>
<sequence length="208" mass="22424">MPMNERERAELLDKAIESIRANPFGEFAARTKWAPKERTETLLADIRRRLDSALAQDEADEAVDHANQLKKEQQHQLKEETSLLLSAGGRSLPRPPRLPVAHQKRERSPTTTVVTLVKESTLVKEEPSEQLGVASAAVASSNTTSFKNAIQAAKAKAALRAATVTAQVVGSAINADGVAQPNVELAHDSRASDYLPQPESTAGRTASS</sequence>
<evidence type="ECO:0000256" key="2">
    <source>
        <dbReference type="SAM" id="MobiDB-lite"/>
    </source>
</evidence>
<name>A0A0S4ITL5_BODSA</name>